<evidence type="ECO:0000256" key="1">
    <source>
        <dbReference type="SAM" id="MobiDB-lite"/>
    </source>
</evidence>
<organism evidence="3">
    <name type="scientific">bioreactor metagenome</name>
    <dbReference type="NCBI Taxonomy" id="1076179"/>
    <lineage>
        <taxon>unclassified sequences</taxon>
        <taxon>metagenomes</taxon>
        <taxon>ecological metagenomes</taxon>
    </lineage>
</organism>
<gene>
    <name evidence="3" type="ORF">SDC9_113812</name>
</gene>
<name>A0A645BN52_9ZZZZ</name>
<dbReference type="InterPro" id="IPR025275">
    <property type="entry name" value="DUF4015"/>
</dbReference>
<evidence type="ECO:0000313" key="3">
    <source>
        <dbReference type="EMBL" id="MPM66899.1"/>
    </source>
</evidence>
<reference evidence="3" key="1">
    <citation type="submission" date="2019-08" db="EMBL/GenBank/DDBJ databases">
        <authorList>
            <person name="Kucharzyk K."/>
            <person name="Murdoch R.W."/>
            <person name="Higgins S."/>
            <person name="Loffler F."/>
        </authorList>
    </citation>
    <scope>NUCLEOTIDE SEQUENCE</scope>
</reference>
<sequence>MGGPRGYSSYHGKGPKWKILLAVLLVLVILGALAVIRLQKYVVYDDSDRPRLDLPQFSKDQPEGSGSTPVDEPGDASFTIEEPEQRSVQAAALPVGPLTDWKAVWAAVSPGGAYDAAVYTVKAADGLVYIDSQAAPPSSVRTVEGSAAALGDMLKDEAVYAVAKIACFRDPVASSADLAGRGLKNTGGYVFYDGNNERWLDPAKEGARQYLVDLATACAAAGFDEILLTDVSYPTVGKLNKIDYGPAATGLPDSLRQGINAFLTEMKAALAEYDVKLSILLPPELFASTGALAAEGTAAVSGQSLEDIAPLMDRVYVSASGDGTELDSLRTRLAVVSKDTELVPVLAQPGAPEDGVSYLIAP</sequence>
<protein>
    <recommendedName>
        <fullName evidence="2">DUF4015 domain-containing protein</fullName>
    </recommendedName>
</protein>
<accession>A0A645BN52</accession>
<dbReference type="Pfam" id="PF13200">
    <property type="entry name" value="DUF4015"/>
    <property type="match status" value="1"/>
</dbReference>
<dbReference type="AlphaFoldDB" id="A0A645BN52"/>
<proteinExistence type="predicted"/>
<feature type="region of interest" description="Disordered" evidence="1">
    <location>
        <begin position="52"/>
        <end position="77"/>
    </location>
</feature>
<feature type="domain" description="DUF4015" evidence="2">
    <location>
        <begin position="115"/>
        <end position="314"/>
    </location>
</feature>
<dbReference type="EMBL" id="VSSQ01021365">
    <property type="protein sequence ID" value="MPM66899.1"/>
    <property type="molecule type" value="Genomic_DNA"/>
</dbReference>
<evidence type="ECO:0000259" key="2">
    <source>
        <dbReference type="Pfam" id="PF13200"/>
    </source>
</evidence>
<comment type="caution">
    <text evidence="3">The sequence shown here is derived from an EMBL/GenBank/DDBJ whole genome shotgun (WGS) entry which is preliminary data.</text>
</comment>